<gene>
    <name evidence="1" type="ORF">LF41_2572</name>
</gene>
<dbReference type="NCBIfam" id="TIGR02017">
    <property type="entry name" value="hutG_amidohyd"/>
    <property type="match status" value="1"/>
</dbReference>
<dbReference type="GO" id="GO:0016787">
    <property type="term" value="F:hydrolase activity"/>
    <property type="evidence" value="ECO:0007669"/>
    <property type="project" value="UniProtKB-KW"/>
</dbReference>
<proteinExistence type="predicted"/>
<keyword evidence="1" id="KW-0378">Hydrolase</keyword>
<dbReference type="EMBL" id="JRKJ01000006">
    <property type="protein sequence ID" value="KGQ19634.1"/>
    <property type="molecule type" value="Genomic_DNA"/>
</dbReference>
<dbReference type="InterPro" id="IPR010247">
    <property type="entry name" value="HutG_amidohyd"/>
</dbReference>
<dbReference type="Proteomes" id="UP000030518">
    <property type="component" value="Unassembled WGS sequence"/>
</dbReference>
<dbReference type="InterPro" id="IPR007709">
    <property type="entry name" value="N-FG_amidohydro"/>
</dbReference>
<evidence type="ECO:0000313" key="2">
    <source>
        <dbReference type="Proteomes" id="UP000030518"/>
    </source>
</evidence>
<dbReference type="PATRIC" id="fig|1300345.3.peg.1138"/>
<dbReference type="Pfam" id="PF05013">
    <property type="entry name" value="FGase"/>
    <property type="match status" value="1"/>
</dbReference>
<dbReference type="Gene3D" id="3.40.630.40">
    <property type="entry name" value="Zn-dependent exopeptidases"/>
    <property type="match status" value="1"/>
</dbReference>
<sequence length="257" mass="28703">MYELHRGTAPLLVSLPHDGSEIPPALAARMVERARIAPDTDWHVSRLYEVARGLGASILRPRYSRYVVDLNRPPDDVSLYPGQNTTGLCPAVQFTGEPVYLDGQAPDAEEIALRVDKYWRPYHDALQDELYRIHERHGRAVLWEGHTIKGSDLSFLFEGRLPDLNLGTSAGASCSPALQARLEGVLAAQQEFDWVSNGRFKGGYITRHYAAPDDKIDAVQLEMSQRLYMDEASFDYDEDKAPRAQAVIARLLQAAIG</sequence>
<dbReference type="SUPFAM" id="SSF53187">
    <property type="entry name" value="Zn-dependent exopeptidases"/>
    <property type="match status" value="1"/>
</dbReference>
<name>A0A0A2X360_9GAMM</name>
<dbReference type="STRING" id="1300345.LF41_2572"/>
<dbReference type="AlphaFoldDB" id="A0A0A2X360"/>
<accession>A0A0A2X360</accession>
<organism evidence="1 2">
    <name type="scientific">Lysobacter dokdonensis DS-58</name>
    <dbReference type="NCBI Taxonomy" id="1300345"/>
    <lineage>
        <taxon>Bacteria</taxon>
        <taxon>Pseudomonadati</taxon>
        <taxon>Pseudomonadota</taxon>
        <taxon>Gammaproteobacteria</taxon>
        <taxon>Lysobacterales</taxon>
        <taxon>Lysobacteraceae</taxon>
        <taxon>Noviluteimonas</taxon>
    </lineage>
</organism>
<reference evidence="1 2" key="1">
    <citation type="submission" date="2014-09" db="EMBL/GenBank/DDBJ databases">
        <title>Genome sequences of Lysobacter dokdonensis DS-58.</title>
        <authorList>
            <person name="Kim J.F."/>
            <person name="Kwak M.-J."/>
        </authorList>
    </citation>
    <scope>NUCLEOTIDE SEQUENCE [LARGE SCALE GENOMIC DNA]</scope>
    <source>
        <strain evidence="1 2">DS-58</strain>
    </source>
</reference>
<evidence type="ECO:0000313" key="1">
    <source>
        <dbReference type="EMBL" id="KGQ19634.1"/>
    </source>
</evidence>
<dbReference type="eggNOG" id="COG3741">
    <property type="taxonomic scope" value="Bacteria"/>
</dbReference>
<keyword evidence="2" id="KW-1185">Reference proteome</keyword>
<protein>
    <submittedName>
        <fullName evidence="1">N-formylglutamate amidohydrolase</fullName>
    </submittedName>
</protein>
<comment type="caution">
    <text evidence="1">The sequence shown here is derived from an EMBL/GenBank/DDBJ whole genome shotgun (WGS) entry which is preliminary data.</text>
</comment>